<comment type="similarity">
    <text evidence="1 3">Belongs to the type-B carboxylesterase/lipase family.</text>
</comment>
<evidence type="ECO:0000256" key="3">
    <source>
        <dbReference type="RuleBase" id="RU361235"/>
    </source>
</evidence>
<protein>
    <recommendedName>
        <fullName evidence="3">Carboxylic ester hydrolase</fullName>
        <ecNumber evidence="3">3.1.1.-</ecNumber>
    </recommendedName>
</protein>
<evidence type="ECO:0000256" key="1">
    <source>
        <dbReference type="ARBA" id="ARBA00005964"/>
    </source>
</evidence>
<gene>
    <name evidence="5" type="ORF">FUA23_06250</name>
</gene>
<sequence>MKTFFLTLAIVAIASALFAQNPNGFPVHTTVQGGILEGDYDNKTGIQTYLGIPYAQPPVGPLRWKAPQPMKPWSGKKMAKNFGPRAIQKHMWDDMLFRSDGLSEDCLYLNVWTPRKQKETGLPVLLYFYGGGHVAGDGSEYRYDGESMAKEGIVVVTVNYRLNLFGYFAHPELSKEAPYSASGNYGALDQSASLQWVKDNIAAFGGDPDHITIAGESAGSMSTSLHMASPLSRDNIAGAIGESGALINPTGTPVPLKEAEQTGAAFVAQTGYSWDEFRKLSTAELFELYNEYRPQLPMVLDGYLLPKTLPAIFEAREQAMVPLLLGWNSAELPAAAFLRPPFTRAGFEEIVKQRISESSDEALKLYAGQSGTELEQTISDFGSDNWIVFSTWKWFDLHRKNSNQPVYRYLYSKLRPANAAGERPAAIGAPHACEIEYALGNLHLVPGWQWTEDDYKVSSTMKSYFANFIKTGDPNGEDLPGWPKVAPGDDSPPVMVIDVESKAVPAKNDARYRFLNRMYHGEQ</sequence>
<dbReference type="InterPro" id="IPR019826">
    <property type="entry name" value="Carboxylesterase_B_AS"/>
</dbReference>
<feature type="signal peptide" evidence="3">
    <location>
        <begin position="1"/>
        <end position="19"/>
    </location>
</feature>
<dbReference type="InterPro" id="IPR050309">
    <property type="entry name" value="Type-B_Carboxylest/Lipase"/>
</dbReference>
<feature type="chain" id="PRO_5023128674" description="Carboxylic ester hydrolase" evidence="3">
    <location>
        <begin position="20"/>
        <end position="523"/>
    </location>
</feature>
<evidence type="ECO:0000313" key="6">
    <source>
        <dbReference type="Proteomes" id="UP000321907"/>
    </source>
</evidence>
<dbReference type="PANTHER" id="PTHR11559">
    <property type="entry name" value="CARBOXYLESTERASE"/>
    <property type="match status" value="1"/>
</dbReference>
<dbReference type="GO" id="GO:0016787">
    <property type="term" value="F:hydrolase activity"/>
    <property type="evidence" value="ECO:0007669"/>
    <property type="project" value="UniProtKB-KW"/>
</dbReference>
<dbReference type="OrthoDB" id="9775851at2"/>
<evidence type="ECO:0000256" key="2">
    <source>
        <dbReference type="ARBA" id="ARBA00022801"/>
    </source>
</evidence>
<dbReference type="InterPro" id="IPR029058">
    <property type="entry name" value="AB_hydrolase_fold"/>
</dbReference>
<dbReference type="InterPro" id="IPR002018">
    <property type="entry name" value="CarbesteraseB"/>
</dbReference>
<organism evidence="5 6">
    <name type="scientific">Neolewinella aurantiaca</name>
    <dbReference type="NCBI Taxonomy" id="2602767"/>
    <lineage>
        <taxon>Bacteria</taxon>
        <taxon>Pseudomonadati</taxon>
        <taxon>Bacteroidota</taxon>
        <taxon>Saprospiria</taxon>
        <taxon>Saprospirales</taxon>
        <taxon>Lewinellaceae</taxon>
        <taxon>Neolewinella</taxon>
    </lineage>
</organism>
<dbReference type="EMBL" id="VOXD01000007">
    <property type="protein sequence ID" value="TXF90388.1"/>
    <property type="molecule type" value="Genomic_DNA"/>
</dbReference>
<dbReference type="Pfam" id="PF00135">
    <property type="entry name" value="COesterase"/>
    <property type="match status" value="1"/>
</dbReference>
<dbReference type="AlphaFoldDB" id="A0A5C7FH55"/>
<dbReference type="RefSeq" id="WP_147929870.1">
    <property type="nucleotide sequence ID" value="NZ_VOXD01000007.1"/>
</dbReference>
<evidence type="ECO:0000259" key="4">
    <source>
        <dbReference type="Pfam" id="PF00135"/>
    </source>
</evidence>
<dbReference type="PROSITE" id="PS00122">
    <property type="entry name" value="CARBOXYLESTERASE_B_1"/>
    <property type="match status" value="1"/>
</dbReference>
<dbReference type="InterPro" id="IPR019819">
    <property type="entry name" value="Carboxylesterase_B_CS"/>
</dbReference>
<feature type="domain" description="Carboxylesterase type B" evidence="4">
    <location>
        <begin position="30"/>
        <end position="504"/>
    </location>
</feature>
<dbReference type="PROSITE" id="PS00941">
    <property type="entry name" value="CARBOXYLESTERASE_B_2"/>
    <property type="match status" value="1"/>
</dbReference>
<keyword evidence="2 3" id="KW-0378">Hydrolase</keyword>
<dbReference type="Gene3D" id="3.40.50.1820">
    <property type="entry name" value="alpha/beta hydrolase"/>
    <property type="match status" value="1"/>
</dbReference>
<reference evidence="5 6" key="1">
    <citation type="submission" date="2019-08" db="EMBL/GenBank/DDBJ databases">
        <title>Lewinella sp. strain SSH13 Genome sequencing and assembly.</title>
        <authorList>
            <person name="Kim I."/>
        </authorList>
    </citation>
    <scope>NUCLEOTIDE SEQUENCE [LARGE SCALE GENOMIC DNA]</scope>
    <source>
        <strain evidence="5 6">SSH13</strain>
    </source>
</reference>
<keyword evidence="6" id="KW-1185">Reference proteome</keyword>
<name>A0A5C7FH55_9BACT</name>
<comment type="caution">
    <text evidence="5">The sequence shown here is derived from an EMBL/GenBank/DDBJ whole genome shotgun (WGS) entry which is preliminary data.</text>
</comment>
<dbReference type="Proteomes" id="UP000321907">
    <property type="component" value="Unassembled WGS sequence"/>
</dbReference>
<accession>A0A5C7FH55</accession>
<dbReference type="EC" id="3.1.1.-" evidence="3"/>
<keyword evidence="3" id="KW-0732">Signal</keyword>
<dbReference type="SUPFAM" id="SSF53474">
    <property type="entry name" value="alpha/beta-Hydrolases"/>
    <property type="match status" value="1"/>
</dbReference>
<proteinExistence type="inferred from homology"/>
<evidence type="ECO:0000313" key="5">
    <source>
        <dbReference type="EMBL" id="TXF90388.1"/>
    </source>
</evidence>